<feature type="coiled-coil region" evidence="1">
    <location>
        <begin position="40"/>
        <end position="67"/>
    </location>
</feature>
<proteinExistence type="predicted"/>
<dbReference type="Proteomes" id="UP000504607">
    <property type="component" value="Unplaced"/>
</dbReference>
<feature type="coiled-coil region" evidence="1">
    <location>
        <begin position="103"/>
        <end position="130"/>
    </location>
</feature>
<feature type="coiled-coil region" evidence="1">
    <location>
        <begin position="434"/>
        <end position="496"/>
    </location>
</feature>
<feature type="region of interest" description="Disordered" evidence="2">
    <location>
        <begin position="1"/>
        <end position="38"/>
    </location>
</feature>
<dbReference type="PANTHER" id="PTHR34937">
    <property type="entry name" value="OS08G0559800 PROTEIN"/>
    <property type="match status" value="1"/>
</dbReference>
<evidence type="ECO:0000256" key="1">
    <source>
        <dbReference type="SAM" id="Coils"/>
    </source>
</evidence>
<dbReference type="GeneID" id="105031946"/>
<organism evidence="3 4">
    <name type="scientific">Elaeis guineensis var. tenera</name>
    <name type="common">Oil palm</name>
    <dbReference type="NCBI Taxonomy" id="51953"/>
    <lineage>
        <taxon>Eukaryota</taxon>
        <taxon>Viridiplantae</taxon>
        <taxon>Streptophyta</taxon>
        <taxon>Embryophyta</taxon>
        <taxon>Tracheophyta</taxon>
        <taxon>Spermatophyta</taxon>
        <taxon>Magnoliopsida</taxon>
        <taxon>Liliopsida</taxon>
        <taxon>Arecaceae</taxon>
        <taxon>Arecoideae</taxon>
        <taxon>Cocoseae</taxon>
        <taxon>Elaeidinae</taxon>
        <taxon>Elaeis</taxon>
    </lineage>
</organism>
<dbReference type="KEGG" id="egu:105031946"/>
<keyword evidence="3" id="KW-1185">Reference proteome</keyword>
<accession>A0A6I9Q857</accession>
<dbReference type="InterPro" id="IPR040300">
    <property type="entry name" value="At3g49055-like"/>
</dbReference>
<dbReference type="PANTHER" id="PTHR34937:SF1">
    <property type="entry name" value="PARAMYOSIN"/>
    <property type="match status" value="1"/>
</dbReference>
<dbReference type="AlphaFoldDB" id="A0A6I9Q857"/>
<evidence type="ECO:0000313" key="3">
    <source>
        <dbReference type="Proteomes" id="UP000504607"/>
    </source>
</evidence>
<feature type="compositionally biased region" description="Polar residues" evidence="2">
    <location>
        <begin position="24"/>
        <end position="33"/>
    </location>
</feature>
<dbReference type="FunCoup" id="A0A6I9Q857">
    <property type="interactions" value="591"/>
</dbReference>
<protein>
    <submittedName>
        <fullName evidence="4">Early endosome antigen 1</fullName>
    </submittedName>
</protein>
<feature type="coiled-coil region" evidence="1">
    <location>
        <begin position="522"/>
        <end position="605"/>
    </location>
</feature>
<sequence>MAQEVLDDDAVLSDIDDDDDTNPAPASSGQPLSTADDRRVHNLLAELEQERRVRKAAEDELSRLQSTHNRLKAFAQDVIRKRDDALREKEDGARSAAQVAGELAEAVRLKDEALRQKDALRSEMESAAQMLVSGIEKVSGKVADFKNFSAGGLPRSEKHTGMPAVAYGVVKRADEIVKELVKQIDAAARSRDAAREQVEQRNYEIAIEVSELEATIGGLREEVSKKGSEIEKLEKLVAERDAKIYIWGRENSELRQFREDFYSKSRSLETKIELQRPLLIDLLNHMSKAYEQIYDIIQIADARTLDQSELLDSLSMGKQLDVDLNLRTLLEASISIYKLAKVAVDKLREKMEEKGQETRALSDKVAELLVEKRHIGTLLRSTLSSKTDKVLQMAENGLREAGIDLRLNGHGRHGVEEREEDEVYTLAGALQNIVKASQLEIVKLQHLVEALRAETSLLKAYVDSQTKEIAQQKQQIKELKEKEQMANESVEGLMMDIVAAEEEIVRWKTAAEQEAAAGRAVEQEFLAQLSTLRQELDEAKQALIDSENKVKFKEETAAAAMAARDAAEKSLRLADLRSTRLRERLEELMQQLEKSENTNDSRNQNSHRYVCWPWQWLGLNFLRYNTDTQGSPNEMELSEPLI</sequence>
<feature type="coiled-coil region" evidence="1">
    <location>
        <begin position="337"/>
        <end position="364"/>
    </location>
</feature>
<gene>
    <name evidence="4" type="primary">LOC105031946</name>
</gene>
<name>A0A6I9Q857_ELAGV</name>
<evidence type="ECO:0000256" key="2">
    <source>
        <dbReference type="SAM" id="MobiDB-lite"/>
    </source>
</evidence>
<evidence type="ECO:0000313" key="4">
    <source>
        <dbReference type="RefSeq" id="XP_010904548.1"/>
    </source>
</evidence>
<keyword evidence="1" id="KW-0175">Coiled coil</keyword>
<reference evidence="4" key="1">
    <citation type="submission" date="2025-08" db="UniProtKB">
        <authorList>
            <consortium name="RefSeq"/>
        </authorList>
    </citation>
    <scope>IDENTIFICATION</scope>
</reference>
<feature type="compositionally biased region" description="Acidic residues" evidence="2">
    <location>
        <begin position="1"/>
        <end position="21"/>
    </location>
</feature>
<dbReference type="OrthoDB" id="1682775at2759"/>
<dbReference type="InParanoid" id="A0A6I9Q857"/>
<dbReference type="RefSeq" id="XP_010904548.1">
    <property type="nucleotide sequence ID" value="XM_010906246.3"/>
</dbReference>